<dbReference type="PANTHER" id="PTHR33571">
    <property type="entry name" value="SSL8005 PROTEIN"/>
    <property type="match status" value="1"/>
</dbReference>
<dbReference type="Pfam" id="PF01909">
    <property type="entry name" value="NTP_transf_2"/>
    <property type="match status" value="1"/>
</dbReference>
<comment type="similarity">
    <text evidence="9">Belongs to the MntA antitoxin family.</text>
</comment>
<evidence type="ECO:0000256" key="2">
    <source>
        <dbReference type="ARBA" id="ARBA00022649"/>
    </source>
</evidence>
<evidence type="ECO:0000256" key="3">
    <source>
        <dbReference type="ARBA" id="ARBA00022679"/>
    </source>
</evidence>
<evidence type="ECO:0000256" key="8">
    <source>
        <dbReference type="ARBA" id="ARBA00022842"/>
    </source>
</evidence>
<evidence type="ECO:0000259" key="10">
    <source>
        <dbReference type="Pfam" id="PF01909"/>
    </source>
</evidence>
<dbReference type="GO" id="GO:0005524">
    <property type="term" value="F:ATP binding"/>
    <property type="evidence" value="ECO:0007669"/>
    <property type="project" value="UniProtKB-KW"/>
</dbReference>
<dbReference type="RefSeq" id="WP_198875518.1">
    <property type="nucleotide sequence ID" value="NZ_JAEKMH010000001.1"/>
</dbReference>
<evidence type="ECO:0000256" key="4">
    <source>
        <dbReference type="ARBA" id="ARBA00022695"/>
    </source>
</evidence>
<evidence type="ECO:0000256" key="5">
    <source>
        <dbReference type="ARBA" id="ARBA00022723"/>
    </source>
</evidence>
<comment type="cofactor">
    <cofactor evidence="1">
        <name>Mg(2+)</name>
        <dbReference type="ChEBI" id="CHEBI:18420"/>
    </cofactor>
</comment>
<keyword evidence="7" id="KW-0067">ATP-binding</keyword>
<keyword evidence="12" id="KW-1185">Reference proteome</keyword>
<keyword evidence="5" id="KW-0479">Metal-binding</keyword>
<evidence type="ECO:0000313" key="11">
    <source>
        <dbReference type="EMBL" id="MBJ3784344.1"/>
    </source>
</evidence>
<keyword evidence="2" id="KW-1277">Toxin-antitoxin system</keyword>
<dbReference type="GO" id="GO:0046872">
    <property type="term" value="F:metal ion binding"/>
    <property type="evidence" value="ECO:0007669"/>
    <property type="project" value="UniProtKB-KW"/>
</dbReference>
<dbReference type="GO" id="GO:0016779">
    <property type="term" value="F:nucleotidyltransferase activity"/>
    <property type="evidence" value="ECO:0007669"/>
    <property type="project" value="UniProtKB-KW"/>
</dbReference>
<keyword evidence="8" id="KW-0460">Magnesium</keyword>
<dbReference type="InterPro" id="IPR002934">
    <property type="entry name" value="Polymerase_NTP_transf_dom"/>
</dbReference>
<dbReference type="SUPFAM" id="SSF81301">
    <property type="entry name" value="Nucleotidyltransferase"/>
    <property type="match status" value="1"/>
</dbReference>
<comment type="caution">
    <text evidence="11">The sequence shown here is derived from an EMBL/GenBank/DDBJ whole genome shotgun (WGS) entry which is preliminary data.</text>
</comment>
<dbReference type="InterPro" id="IPR052038">
    <property type="entry name" value="Type-VII_TA_antitoxin"/>
</dbReference>
<keyword evidence="3" id="KW-0808">Transferase</keyword>
<reference evidence="11" key="1">
    <citation type="submission" date="2020-12" db="EMBL/GenBank/DDBJ databases">
        <title>Devosia sp. MSA67 isolated from Mo River.</title>
        <authorList>
            <person name="Ma F."/>
            <person name="Zi Z."/>
        </authorList>
    </citation>
    <scope>NUCLEOTIDE SEQUENCE</scope>
    <source>
        <strain evidence="11">MSA67</strain>
    </source>
</reference>
<protein>
    <submittedName>
        <fullName evidence="11">Nucleotidyltransferase domain-containing protein</fullName>
    </submittedName>
</protein>
<dbReference type="PANTHER" id="PTHR33571:SF12">
    <property type="entry name" value="BSL3053 PROTEIN"/>
    <property type="match status" value="1"/>
</dbReference>
<keyword evidence="6" id="KW-0547">Nucleotide-binding</keyword>
<evidence type="ECO:0000256" key="9">
    <source>
        <dbReference type="ARBA" id="ARBA00038276"/>
    </source>
</evidence>
<name>A0A934IP89_9HYPH</name>
<feature type="domain" description="Polymerase nucleotidyl transferase" evidence="10">
    <location>
        <begin position="8"/>
        <end position="87"/>
    </location>
</feature>
<gene>
    <name evidence="11" type="ORF">JEQ47_06400</name>
</gene>
<proteinExistence type="inferred from homology"/>
<keyword evidence="4" id="KW-0548">Nucleotidyltransferase</keyword>
<dbReference type="Gene3D" id="3.30.460.10">
    <property type="entry name" value="Beta Polymerase, domain 2"/>
    <property type="match status" value="1"/>
</dbReference>
<dbReference type="EMBL" id="JAEKMH010000001">
    <property type="protein sequence ID" value="MBJ3784344.1"/>
    <property type="molecule type" value="Genomic_DNA"/>
</dbReference>
<dbReference type="AlphaFoldDB" id="A0A934IP89"/>
<dbReference type="CDD" id="cd05403">
    <property type="entry name" value="NT_KNTase_like"/>
    <property type="match status" value="1"/>
</dbReference>
<organism evidence="11 12">
    <name type="scientific">Devosia sediminis</name>
    <dbReference type="NCBI Taxonomy" id="2798801"/>
    <lineage>
        <taxon>Bacteria</taxon>
        <taxon>Pseudomonadati</taxon>
        <taxon>Pseudomonadota</taxon>
        <taxon>Alphaproteobacteria</taxon>
        <taxon>Hyphomicrobiales</taxon>
        <taxon>Devosiaceae</taxon>
        <taxon>Devosia</taxon>
    </lineage>
</organism>
<dbReference type="InterPro" id="IPR043519">
    <property type="entry name" value="NT_sf"/>
</dbReference>
<sequence length="101" mass="11343">MRDLAREQLLKELLELKPRFERDGVTHLALFGSRARGDNRADSDIDLMIEVDPDRKLSLLDIIGIGHLVEDHIGLSAQIVLRRSAPPKFLANTSADQIVVF</sequence>
<evidence type="ECO:0000256" key="6">
    <source>
        <dbReference type="ARBA" id="ARBA00022741"/>
    </source>
</evidence>
<accession>A0A934IP89</accession>
<evidence type="ECO:0000256" key="7">
    <source>
        <dbReference type="ARBA" id="ARBA00022840"/>
    </source>
</evidence>
<evidence type="ECO:0000313" key="12">
    <source>
        <dbReference type="Proteomes" id="UP000602124"/>
    </source>
</evidence>
<dbReference type="Proteomes" id="UP000602124">
    <property type="component" value="Unassembled WGS sequence"/>
</dbReference>
<evidence type="ECO:0000256" key="1">
    <source>
        <dbReference type="ARBA" id="ARBA00001946"/>
    </source>
</evidence>